<feature type="transmembrane region" description="Helical" evidence="1">
    <location>
        <begin position="7"/>
        <end position="28"/>
    </location>
</feature>
<keyword evidence="1" id="KW-1133">Transmembrane helix</keyword>
<dbReference type="Pfam" id="PF10318">
    <property type="entry name" value="7TM_GPCR_Srh"/>
    <property type="match status" value="1"/>
</dbReference>
<dbReference type="InterPro" id="IPR019422">
    <property type="entry name" value="7TM_GPCR_serpentine_rcpt_Srh"/>
</dbReference>
<proteinExistence type="predicted"/>
<keyword evidence="3" id="KW-1185">Reference proteome</keyword>
<evidence type="ECO:0000313" key="2">
    <source>
        <dbReference type="EMBL" id="KAI1694446.1"/>
    </source>
</evidence>
<evidence type="ECO:0000313" key="3">
    <source>
        <dbReference type="Proteomes" id="UP001201812"/>
    </source>
</evidence>
<dbReference type="EMBL" id="JAKKPZ010000509">
    <property type="protein sequence ID" value="KAI1694446.1"/>
    <property type="molecule type" value="Genomic_DNA"/>
</dbReference>
<keyword evidence="1" id="KW-0472">Membrane</keyword>
<dbReference type="PANTHER" id="PTHR46964">
    <property type="entry name" value="SERPENTINE RECEPTOR, CLASS I-RELATED"/>
    <property type="match status" value="1"/>
</dbReference>
<feature type="transmembrane region" description="Helical" evidence="1">
    <location>
        <begin position="120"/>
        <end position="143"/>
    </location>
</feature>
<feature type="transmembrane region" description="Helical" evidence="1">
    <location>
        <begin position="155"/>
        <end position="174"/>
    </location>
</feature>
<accession>A0AAD4MHR4</accession>
<comment type="caution">
    <text evidence="2">The sequence shown here is derived from an EMBL/GenBank/DDBJ whole genome shotgun (WGS) entry which is preliminary data.</text>
</comment>
<dbReference type="AlphaFoldDB" id="A0AAD4MHR4"/>
<organism evidence="2 3">
    <name type="scientific">Ditylenchus destructor</name>
    <dbReference type="NCBI Taxonomy" id="166010"/>
    <lineage>
        <taxon>Eukaryota</taxon>
        <taxon>Metazoa</taxon>
        <taxon>Ecdysozoa</taxon>
        <taxon>Nematoda</taxon>
        <taxon>Chromadorea</taxon>
        <taxon>Rhabditida</taxon>
        <taxon>Tylenchina</taxon>
        <taxon>Tylenchomorpha</taxon>
        <taxon>Sphaerularioidea</taxon>
        <taxon>Anguinidae</taxon>
        <taxon>Anguininae</taxon>
        <taxon>Ditylenchus</taxon>
    </lineage>
</organism>
<dbReference type="SUPFAM" id="SSF81321">
    <property type="entry name" value="Family A G protein-coupled receptor-like"/>
    <property type="match status" value="1"/>
</dbReference>
<dbReference type="Gene3D" id="1.20.1070.10">
    <property type="entry name" value="Rhodopsin 7-helix transmembrane proteins"/>
    <property type="match status" value="1"/>
</dbReference>
<keyword evidence="1" id="KW-0812">Transmembrane</keyword>
<evidence type="ECO:0000256" key="1">
    <source>
        <dbReference type="SAM" id="Phobius"/>
    </source>
</evidence>
<reference evidence="2" key="1">
    <citation type="submission" date="2022-01" db="EMBL/GenBank/DDBJ databases">
        <title>Genome Sequence Resource for Two Populations of Ditylenchus destructor, the Migratory Endoparasitic Phytonematode.</title>
        <authorList>
            <person name="Zhang H."/>
            <person name="Lin R."/>
            <person name="Xie B."/>
        </authorList>
    </citation>
    <scope>NUCLEOTIDE SEQUENCE</scope>
    <source>
        <strain evidence="2">BazhouSP</strain>
    </source>
</reference>
<sequence length="226" mass="26095">MRTPIGIITIVLLQISYNLPSFGLAFMVGLEVRDLQPIIVEETLQRYPRLTIQNYELCAFMSPTSVKYIEIVLIFIIAQVIMFYFMLFTIVITSLLILVKRRKLMSKTTYKLHIQLIFALVIQFLVPFFVLGLPFLMVLFTLIAESNALADYIQVGIQLSALHSVFNALAMIICTHQYRQACIDLFISIVKKTYFRKYLVKKIKKPQNSLLTRKIDFKALSINSEP</sequence>
<feature type="transmembrane region" description="Helical" evidence="1">
    <location>
        <begin position="71"/>
        <end position="99"/>
    </location>
</feature>
<gene>
    <name evidence="2" type="ORF">DdX_20112</name>
</gene>
<dbReference type="Proteomes" id="UP001201812">
    <property type="component" value="Unassembled WGS sequence"/>
</dbReference>
<name>A0AAD4MHR4_9BILA</name>
<protein>
    <submittedName>
        <fullName evidence="2">Serpentine type 7TM GPCR chemoreceptor srh domain-containing protein</fullName>
    </submittedName>
</protein>